<dbReference type="GO" id="GO:0007165">
    <property type="term" value="P:signal transduction"/>
    <property type="evidence" value="ECO:0007669"/>
    <property type="project" value="UniProtKB-KW"/>
</dbReference>
<keyword evidence="1" id="KW-0145">Chemotaxis</keyword>
<evidence type="ECO:0000256" key="3">
    <source>
        <dbReference type="PROSITE-ProRule" id="PRU00284"/>
    </source>
</evidence>
<dbReference type="GO" id="GO:0004888">
    <property type="term" value="F:transmembrane signaling receptor activity"/>
    <property type="evidence" value="ECO:0007669"/>
    <property type="project" value="InterPro"/>
</dbReference>
<dbReference type="AlphaFoldDB" id="K0NC22"/>
<dbReference type="RefSeq" id="WP_014955674.1">
    <property type="nucleotide sequence ID" value="NC_018645.1"/>
</dbReference>
<organism evidence="6 7">
    <name type="scientific">Desulfobacula toluolica (strain DSM 7467 / Tol2)</name>
    <dbReference type="NCBI Taxonomy" id="651182"/>
    <lineage>
        <taxon>Bacteria</taxon>
        <taxon>Pseudomonadati</taxon>
        <taxon>Thermodesulfobacteriota</taxon>
        <taxon>Desulfobacteria</taxon>
        <taxon>Desulfobacterales</taxon>
        <taxon>Desulfobacteraceae</taxon>
        <taxon>Desulfobacula</taxon>
    </lineage>
</organism>
<dbReference type="EMBL" id="FO203503">
    <property type="protein sequence ID" value="CCK78316.1"/>
    <property type="molecule type" value="Genomic_DNA"/>
</dbReference>
<sequence length="615" mass="66847">MFKNMKIGAKIASGFTLITILCVMMGIIGCVTVNKIIHQIEIIKMVEGLKEIGVIAELQKVNYFNHKDEKSFKNFEKAFQDIKTNTMDVLKIVDDSNTQDALRNVLERQKAYAGAGYKMNDLVLKMNSSSDKMRNAGRAVESCLKTMEEANEPMTAFLNARRQEKNVIIYGDKFLHKGEKTYFQKYQDEMVKINNWPGTDDRLKSLTSEYEVAVLQQFSEQKQLDKIINEISLIGLGGLKSIEISQDKFKEVVLAGQNAGIMLIVVVLGICVLMTIVFAFFITRGITKPLNSVIEGLSESSEQVNAASGQVSSGSQSLANGASEQAASIEEISSSIEEMASMTKQNADNTGHADRIMKETELELNKANDFMSELITFMKDISNASDETQKVVKTIDEIAFQTNLLALNAAVEAARAGEAGAGFAVVAEEVRNLALRSADAAKDTAILIDGTVKKIKGGSDLVERTNNAFSNVMESASRIGELVGGIAAVSQEQSQGIGQINTAVAEMSKVTQSNAATAEESASASEEMSAQAEQQLVFVEELAGLVGESGKDLVATRRVQRSGWEWTGKKTGVGVQKILAGSVNRAAGKNIAAHGIREVRPEEVIPMEEVAFKDF</sequence>
<proteinExistence type="inferred from homology"/>
<evidence type="ECO:0000256" key="1">
    <source>
        <dbReference type="ARBA" id="ARBA00022500"/>
    </source>
</evidence>
<dbReference type="SMART" id="SM00283">
    <property type="entry name" value="MA"/>
    <property type="match status" value="1"/>
</dbReference>
<keyword evidence="4" id="KW-1133">Transmembrane helix</keyword>
<dbReference type="PANTHER" id="PTHR43531:SF11">
    <property type="entry name" value="METHYL-ACCEPTING CHEMOTAXIS PROTEIN 3"/>
    <property type="match status" value="1"/>
</dbReference>
<evidence type="ECO:0000256" key="4">
    <source>
        <dbReference type="SAM" id="Phobius"/>
    </source>
</evidence>
<keyword evidence="4" id="KW-0812">Transmembrane</keyword>
<feature type="domain" description="Methyl-accepting transducer" evidence="5">
    <location>
        <begin position="300"/>
        <end position="529"/>
    </location>
</feature>
<dbReference type="GO" id="GO:0006935">
    <property type="term" value="P:chemotaxis"/>
    <property type="evidence" value="ECO:0007669"/>
    <property type="project" value="UniProtKB-KW"/>
</dbReference>
<accession>K0NC22</accession>
<dbReference type="Proteomes" id="UP000007347">
    <property type="component" value="Chromosome"/>
</dbReference>
<evidence type="ECO:0000256" key="2">
    <source>
        <dbReference type="ARBA" id="ARBA00029447"/>
    </source>
</evidence>
<dbReference type="PANTHER" id="PTHR43531">
    <property type="entry name" value="PROTEIN ICFG"/>
    <property type="match status" value="1"/>
</dbReference>
<dbReference type="Pfam" id="PF00015">
    <property type="entry name" value="MCPsignal"/>
    <property type="match status" value="1"/>
</dbReference>
<evidence type="ECO:0000259" key="5">
    <source>
        <dbReference type="PROSITE" id="PS50111"/>
    </source>
</evidence>
<dbReference type="SUPFAM" id="SSF58104">
    <property type="entry name" value="Methyl-accepting chemotaxis protein (MCP) signaling domain"/>
    <property type="match status" value="1"/>
</dbReference>
<name>K0NC22_DESTT</name>
<comment type="similarity">
    <text evidence="2">Belongs to the methyl-accepting chemotaxis (MCP) protein family.</text>
</comment>
<protein>
    <submittedName>
        <fullName evidence="6">Methyl-accepting chemotaxis sensory transducer</fullName>
    </submittedName>
</protein>
<dbReference type="PROSITE" id="PS51257">
    <property type="entry name" value="PROKAR_LIPOPROTEIN"/>
    <property type="match status" value="1"/>
</dbReference>
<dbReference type="InterPro" id="IPR051310">
    <property type="entry name" value="MCP_chemotaxis"/>
</dbReference>
<feature type="transmembrane region" description="Helical" evidence="4">
    <location>
        <begin position="259"/>
        <end position="282"/>
    </location>
</feature>
<dbReference type="GO" id="GO:0005886">
    <property type="term" value="C:plasma membrane"/>
    <property type="evidence" value="ECO:0007669"/>
    <property type="project" value="TreeGrafter"/>
</dbReference>
<evidence type="ECO:0000313" key="7">
    <source>
        <dbReference type="Proteomes" id="UP000007347"/>
    </source>
</evidence>
<dbReference type="OrthoDB" id="5415757at2"/>
<dbReference type="KEGG" id="dto:TOL2_C01460"/>
<keyword evidence="7" id="KW-1185">Reference proteome</keyword>
<dbReference type="STRING" id="651182.TOL2_C01460"/>
<dbReference type="InterPro" id="IPR004089">
    <property type="entry name" value="MCPsignal_dom"/>
</dbReference>
<dbReference type="PRINTS" id="PR00260">
    <property type="entry name" value="CHEMTRNSDUCR"/>
</dbReference>
<evidence type="ECO:0000313" key="6">
    <source>
        <dbReference type="EMBL" id="CCK78316.1"/>
    </source>
</evidence>
<reference evidence="6 7" key="1">
    <citation type="journal article" date="2013" name="Environ. Microbiol.">
        <title>Complete genome, catabolic sub-proteomes and key-metabolites of Desulfobacula toluolica Tol2, a marine, aromatic compound-degrading, sulfate-reducing bacterium.</title>
        <authorList>
            <person name="Wohlbrand L."/>
            <person name="Jacob J.H."/>
            <person name="Kube M."/>
            <person name="Mussmann M."/>
            <person name="Jarling R."/>
            <person name="Beck A."/>
            <person name="Amann R."/>
            <person name="Wilkes H."/>
            <person name="Reinhardt R."/>
            <person name="Rabus R."/>
        </authorList>
    </citation>
    <scope>NUCLEOTIDE SEQUENCE [LARGE SCALE GENOMIC DNA]</scope>
    <source>
        <strain evidence="7">DSM 7467 / Tol2</strain>
    </source>
</reference>
<gene>
    <name evidence="6" type="ordered locus">TOL2_C01460</name>
</gene>
<dbReference type="PROSITE" id="PS50111">
    <property type="entry name" value="CHEMOTAXIS_TRANSDUC_2"/>
    <property type="match status" value="1"/>
</dbReference>
<dbReference type="Gene3D" id="1.10.287.950">
    <property type="entry name" value="Methyl-accepting chemotaxis protein"/>
    <property type="match status" value="1"/>
</dbReference>
<dbReference type="InterPro" id="IPR004090">
    <property type="entry name" value="Chemotax_Me-accpt_rcpt"/>
</dbReference>
<keyword evidence="3" id="KW-0807">Transducer</keyword>
<dbReference type="HOGENOM" id="CLU_000445_107_24_7"/>
<keyword evidence="4" id="KW-0472">Membrane</keyword>